<name>A0A4Y3VQ77_9ACTN</name>
<dbReference type="EMBL" id="BJND01000057">
    <property type="protein sequence ID" value="GEC08743.1"/>
    <property type="molecule type" value="Genomic_DNA"/>
</dbReference>
<dbReference type="AlphaFoldDB" id="A0A4Y3VQ77"/>
<dbReference type="Proteomes" id="UP000317881">
    <property type="component" value="Unassembled WGS sequence"/>
</dbReference>
<protein>
    <submittedName>
        <fullName evidence="1">Uncharacterized protein</fullName>
    </submittedName>
</protein>
<proteinExistence type="predicted"/>
<evidence type="ECO:0000313" key="1">
    <source>
        <dbReference type="EMBL" id="GEC08743.1"/>
    </source>
</evidence>
<evidence type="ECO:0000313" key="2">
    <source>
        <dbReference type="Proteomes" id="UP000317881"/>
    </source>
</evidence>
<reference evidence="1 2" key="1">
    <citation type="submission" date="2019-06" db="EMBL/GenBank/DDBJ databases">
        <title>Whole genome shotgun sequence of Streptomyces spinoverrucosus NBRC 14228.</title>
        <authorList>
            <person name="Hosoyama A."/>
            <person name="Uohara A."/>
            <person name="Ohji S."/>
            <person name="Ichikawa N."/>
        </authorList>
    </citation>
    <scope>NUCLEOTIDE SEQUENCE [LARGE SCALE GENOMIC DNA]</scope>
    <source>
        <strain evidence="1 2">NBRC 14228</strain>
    </source>
</reference>
<keyword evidence="2" id="KW-1185">Reference proteome</keyword>
<comment type="caution">
    <text evidence="1">The sequence shown here is derived from an EMBL/GenBank/DDBJ whole genome shotgun (WGS) entry which is preliminary data.</text>
</comment>
<gene>
    <name evidence="1" type="ORF">SSP24_63980</name>
</gene>
<organism evidence="1 2">
    <name type="scientific">Streptomyces spinoverrucosus</name>
    <dbReference type="NCBI Taxonomy" id="284043"/>
    <lineage>
        <taxon>Bacteria</taxon>
        <taxon>Bacillati</taxon>
        <taxon>Actinomycetota</taxon>
        <taxon>Actinomycetes</taxon>
        <taxon>Kitasatosporales</taxon>
        <taxon>Streptomycetaceae</taxon>
        <taxon>Streptomyces</taxon>
    </lineage>
</organism>
<accession>A0A4Y3VQ77</accession>
<sequence>MSSSFTVWGTMSLRVRTRAFTRLARTVGVSLGIGVVAAGLLVSSPAHAVEVESGTFDVVSEVGDPVGGGYSYSYTDGEGSADAMYAGWDDNQNRLTVIVQGADGDRWDVVMGAKYGEQLAPGTYTGASDTPAFGAPRLSVSGPFYGCESEGSFTIDRMVLGPRGYVEALDASFQQNCVGTTPGLTGQVHLTNPPPPAELSLGVDIAASGTVGADGKPAVHGTVTCTEPVNVLVNGRIDQVVAKGGLATASYYTRVDCTPGTPAAWAAVGTVGDVPFEKGDAVVEFKAQATDPVYGHTVVTEPETATVSLRKS</sequence>